<proteinExistence type="predicted"/>
<dbReference type="KEGG" id="lic:LIC_10151"/>
<feature type="region of interest" description="Disordered" evidence="1">
    <location>
        <begin position="611"/>
        <end position="639"/>
    </location>
</feature>
<keyword evidence="2" id="KW-0472">Membrane</keyword>
<accession>Q72VZ2</accession>
<dbReference type="AlphaFoldDB" id="Q72VZ2"/>
<dbReference type="HOGENOM" id="CLU_357449_0_0_12"/>
<evidence type="ECO:0000313" key="3">
    <source>
        <dbReference type="EMBL" id="AAS68782.1"/>
    </source>
</evidence>
<keyword evidence="2" id="KW-1133">Transmembrane helix</keyword>
<feature type="transmembrane region" description="Helical" evidence="2">
    <location>
        <begin position="534"/>
        <end position="555"/>
    </location>
</feature>
<feature type="transmembrane region" description="Helical" evidence="2">
    <location>
        <begin position="561"/>
        <end position="581"/>
    </location>
</feature>
<evidence type="ECO:0000313" key="4">
    <source>
        <dbReference type="Proteomes" id="UP000007037"/>
    </source>
</evidence>
<name>Q72VZ2_LEPIC</name>
<protein>
    <submittedName>
        <fullName evidence="3">Uncharacterized protein</fullName>
    </submittedName>
</protein>
<sequence length="784" mass="89335">MIGNMESTEQEQDISFEELAASKPTEIQSLAPDYIFLNEGAVGLSATARCILDELRDWHKKTEKHGSKSIHPSYLLTLDKLSDLLNKYRNLSEQAKSPPSIDLALRQLVDYEKKGKNKSAYIYPFLVRNGAKIQARIAIASPQKETKTDVNPYRAACFEFSEEMIDLILQNRAKKPKLPDEDSPGAFLLHKNKAGKNWLFPKLASLEAEFSTLLKKGFQPYSYIPMTDFLRDFLTYANKKNYVMKILPDYHIILDDLQLNPDGSYVNQPEVIAHYRCQVDALEKFAIPYLKELSERAGYGLFGTRIIEFEQTHIQMVEPGRKQNSEKVKALISLINDYPFDRETDELGKKVSETCRLSIQIISRLMEEKEKLSQRKEESVFKSLKLKILHKISENTLEEQTLYRFSPEQKLKSSGLSDETRYPSLIEELKKEISDQYGMKVIEKPDQTSEIYAVDPGYMAAVLHKLSSLATKNVAYQKELEIAKEINASLSNPKHPGLNAKLKAEHIVKLQQGIQTMEQLEVEKQRSREFAKKFNLPMGMLGFVASMILFLIASVHFKTTGILFVGIPVSLFLGLMIAFHFRDKEKSDILSGGSSSSSFGSGFKGEYGAMSSSNSYETGEDSEDERYQSSKGETPKEKKVSLIAKGAERFVFPSRFTKITDKIHDSRSLRKKIFENLDNIRNNVAHLKGEKDDDKVASTIEYALLQNSATIIIPDDLVPQGMPGSIILSHNDLKAPLIRDQIAEFLRNEAQKKQYDKKLVKYYTFLINTIEVEYYKYLPSRKKK</sequence>
<evidence type="ECO:0000256" key="2">
    <source>
        <dbReference type="SAM" id="Phobius"/>
    </source>
</evidence>
<reference evidence="3 4" key="1">
    <citation type="journal article" date="2004" name="J. Bacteriol.">
        <title>Comparative genomics of two Leptospira interrogans serovars reveals novel insights into physiology and pathogenesis.</title>
        <authorList>
            <person name="Nascimento A.L."/>
            <person name="Ko A.I."/>
            <person name="Martins E.A."/>
            <person name="Monteiro-Vitorello C.B."/>
            <person name="Ho P.L."/>
            <person name="Haake D.A."/>
            <person name="Verjovski-Almeida S."/>
            <person name="Hartskeerl R.A."/>
            <person name="Marques M.V."/>
            <person name="Oliveira M.C."/>
            <person name="Menck C.F."/>
            <person name="Leite L.C."/>
            <person name="Carrer H."/>
            <person name="Coutinho L.L."/>
            <person name="Degrave W.M."/>
            <person name="Dellagostin O.A."/>
            <person name="El-Dorry H."/>
            <person name="Ferro E.S."/>
            <person name="Ferro M.I."/>
            <person name="Furlan L.R."/>
            <person name="Gamberini M."/>
            <person name="Giglioti E.A."/>
            <person name="Goes-Neto A."/>
            <person name="Goldman G.H."/>
            <person name="Goldman M.H."/>
            <person name="Harakava R."/>
            <person name="Jeronimo S.M."/>
            <person name="Junqueira-De-Azevedo I.L."/>
            <person name="Kimura E.T."/>
            <person name="Kuramae E.E."/>
            <person name="Lemos E.G."/>
            <person name="Lemos M.V."/>
            <person name="Marino C.L."/>
            <person name="Nunes L.R."/>
            <person name="De Oliveira R.C."/>
            <person name="Pereira G.G."/>
            <person name="Reis M.S."/>
            <person name="Schriefer A."/>
            <person name="Siqueira W.J."/>
            <person name="Sommer P."/>
            <person name="Tsai S.M."/>
            <person name="Simpson A.J."/>
            <person name="Ferro J.A."/>
            <person name="Camargo L.E."/>
            <person name="Kitajima J.P."/>
            <person name="Setubal J.C."/>
            <person name="Van Sluys M.A."/>
        </authorList>
    </citation>
    <scope>NUCLEOTIDE SEQUENCE [LARGE SCALE GENOMIC DNA]</scope>
    <source>
        <strain evidence="3 4">Fiocruz L1-130</strain>
    </source>
</reference>
<keyword evidence="2" id="KW-0812">Transmembrane</keyword>
<dbReference type="EMBL" id="AE016823">
    <property type="protein sequence ID" value="AAS68782.1"/>
    <property type="molecule type" value="Genomic_DNA"/>
</dbReference>
<dbReference type="Proteomes" id="UP000007037">
    <property type="component" value="Chromosome I"/>
</dbReference>
<organism evidence="3 4">
    <name type="scientific">Leptospira interrogans serogroup Icterohaemorrhagiae serovar copenhageni (strain Fiocruz L1-130)</name>
    <dbReference type="NCBI Taxonomy" id="267671"/>
    <lineage>
        <taxon>Bacteria</taxon>
        <taxon>Pseudomonadati</taxon>
        <taxon>Spirochaetota</taxon>
        <taxon>Spirochaetia</taxon>
        <taxon>Leptospirales</taxon>
        <taxon>Leptospiraceae</taxon>
        <taxon>Leptospira</taxon>
    </lineage>
</organism>
<evidence type="ECO:0000256" key="1">
    <source>
        <dbReference type="SAM" id="MobiDB-lite"/>
    </source>
</evidence>
<gene>
    <name evidence="3" type="ordered locus">LIC_10151</name>
</gene>
<feature type="compositionally biased region" description="Basic and acidic residues" evidence="1">
    <location>
        <begin position="625"/>
        <end position="639"/>
    </location>
</feature>